<name>A0A0Q9YG42_9GAMM</name>
<dbReference type="Pfam" id="PF00069">
    <property type="entry name" value="Pkinase"/>
    <property type="match status" value="1"/>
</dbReference>
<dbReference type="Proteomes" id="UP000051494">
    <property type="component" value="Unassembled WGS sequence"/>
</dbReference>
<dbReference type="EMBL" id="LKHV01000002">
    <property type="protein sequence ID" value="KRG19515.1"/>
    <property type="molecule type" value="Genomic_DNA"/>
</dbReference>
<feature type="domain" description="Protein kinase" evidence="3">
    <location>
        <begin position="332"/>
        <end position="701"/>
    </location>
</feature>
<dbReference type="PROSITE" id="PS50011">
    <property type="entry name" value="PROTEIN_KINASE_DOM"/>
    <property type="match status" value="1"/>
</dbReference>
<dbReference type="EMBL" id="LKHV02000001">
    <property type="protein sequence ID" value="MCS5707512.1"/>
    <property type="molecule type" value="Genomic_DNA"/>
</dbReference>
<accession>A0A0Q9YG42</accession>
<evidence type="ECO:0000259" key="3">
    <source>
        <dbReference type="PROSITE" id="PS50011"/>
    </source>
</evidence>
<comment type="caution">
    <text evidence="4">The sequence shown here is derived from an EMBL/GenBank/DDBJ whole genome shotgun (WGS) entry which is preliminary data.</text>
</comment>
<dbReference type="PANTHER" id="PTHR24346:SF30">
    <property type="entry name" value="MATERNAL EMBRYONIC LEUCINE ZIPPER KINASE"/>
    <property type="match status" value="1"/>
</dbReference>
<dbReference type="STRING" id="437022.CC99x_00527"/>
<dbReference type="InterPro" id="IPR000719">
    <property type="entry name" value="Prot_kinase_dom"/>
</dbReference>
<evidence type="ECO:0000313" key="6">
    <source>
        <dbReference type="Proteomes" id="UP000051494"/>
    </source>
</evidence>
<evidence type="ECO:0000313" key="4">
    <source>
        <dbReference type="EMBL" id="KRG19515.1"/>
    </source>
</evidence>
<dbReference type="GO" id="GO:0035556">
    <property type="term" value="P:intracellular signal transduction"/>
    <property type="evidence" value="ECO:0007669"/>
    <property type="project" value="TreeGrafter"/>
</dbReference>
<evidence type="ECO:0000256" key="2">
    <source>
        <dbReference type="ARBA" id="ARBA00022840"/>
    </source>
</evidence>
<evidence type="ECO:0000256" key="1">
    <source>
        <dbReference type="ARBA" id="ARBA00022741"/>
    </source>
</evidence>
<keyword evidence="1" id="KW-0547">Nucleotide-binding</keyword>
<dbReference type="GO" id="GO:0005524">
    <property type="term" value="F:ATP binding"/>
    <property type="evidence" value="ECO:0007669"/>
    <property type="project" value="UniProtKB-KW"/>
</dbReference>
<dbReference type="RefSeq" id="WP_057623375.1">
    <property type="nucleotide sequence ID" value="NZ_LKHV02000001.1"/>
</dbReference>
<gene>
    <name evidence="5" type="ORF">CC99x_001195</name>
    <name evidence="4" type="ORF">CC99x_00527</name>
</gene>
<dbReference type="InterPro" id="IPR011009">
    <property type="entry name" value="Kinase-like_dom_sf"/>
</dbReference>
<dbReference type="Gene3D" id="1.10.510.10">
    <property type="entry name" value="Transferase(Phosphotransferase) domain 1"/>
    <property type="match status" value="1"/>
</dbReference>
<keyword evidence="4" id="KW-0808">Transferase</keyword>
<dbReference type="SUPFAM" id="SSF56112">
    <property type="entry name" value="Protein kinase-like (PK-like)"/>
    <property type="match status" value="1"/>
</dbReference>
<dbReference type="AlphaFoldDB" id="A0A0Q9YG42"/>
<dbReference type="SMART" id="SM00220">
    <property type="entry name" value="S_TKc"/>
    <property type="match status" value="1"/>
</dbReference>
<reference evidence="5" key="3">
    <citation type="submission" date="2021-06" db="EMBL/GenBank/DDBJ databases">
        <title>Genomic Description and Analysis of Intracellular Bacteria, Candidatus Berkiella cookevillensis and Candidatus Berkiella aquae.</title>
        <authorList>
            <person name="Kidane D.T."/>
            <person name="Mehari Y.T."/>
            <person name="Rice F.C."/>
            <person name="Arivett B.A."/>
            <person name="Farone A.L."/>
            <person name="Berk S.G."/>
            <person name="Farone M.B."/>
        </authorList>
    </citation>
    <scope>NUCLEOTIDE SEQUENCE</scope>
    <source>
        <strain evidence="5">CC99</strain>
    </source>
</reference>
<dbReference type="GO" id="GO:0004674">
    <property type="term" value="F:protein serine/threonine kinase activity"/>
    <property type="evidence" value="ECO:0007669"/>
    <property type="project" value="TreeGrafter"/>
</dbReference>
<reference evidence="5" key="2">
    <citation type="journal article" date="2016" name="Genome Announc.">
        <title>Draft Genome Sequences of Two Novel Amoeba-Resistant Intranuclear Bacteria, 'Candidatus Berkiella cookevillensis' and 'Candidatus Berkiella aquae'.</title>
        <authorList>
            <person name="Mehari Y.T."/>
            <person name="Arivett B.A."/>
            <person name="Farone A.L."/>
            <person name="Gunderson J.H."/>
            <person name="Farone M.B."/>
        </authorList>
    </citation>
    <scope>NUCLEOTIDE SEQUENCE</scope>
    <source>
        <strain evidence="5">CC99</strain>
    </source>
</reference>
<dbReference type="GO" id="GO:0005737">
    <property type="term" value="C:cytoplasm"/>
    <property type="evidence" value="ECO:0007669"/>
    <property type="project" value="TreeGrafter"/>
</dbReference>
<evidence type="ECO:0000313" key="5">
    <source>
        <dbReference type="EMBL" id="MCS5707512.1"/>
    </source>
</evidence>
<dbReference type="OrthoDB" id="9801841at2"/>
<reference evidence="4" key="1">
    <citation type="submission" date="2015-09" db="EMBL/GenBank/DDBJ databases">
        <title>Draft Genome Sequences of Two Novel Amoeba-resistant Intranuclear Bacteria, Candidatus Berkiella cookevillensis and Candidatus Berkiella aquae.</title>
        <authorList>
            <person name="Mehari Y.T."/>
            <person name="Arivett B.A."/>
            <person name="Farone A.L."/>
            <person name="Gunderson J.H."/>
            <person name="Farone M.B."/>
        </authorList>
    </citation>
    <scope>NUCLEOTIDE SEQUENCE [LARGE SCALE GENOMIC DNA]</scope>
    <source>
        <strain evidence="4">CC99</strain>
    </source>
</reference>
<keyword evidence="2" id="KW-0067">ATP-binding</keyword>
<sequence length="792" mass="89367">MANNGASAQSNVRLDAENPQIKTLKDNLKETINLLKSGTIDPLFRELGFHSRNDIAFVLEDIELQLYKFYNRMPGELIKLSSMITPPLGITIYATRDASGAFQIILHKAEQDISYQITKPPHLVWQQNMALATRMNFLSTQAPPPAHLTAYIEEDLANYFDSINENMDAIKNLKKNTSLAIPADATKNRNHDIEVLCTASGEYKVLAHTNHPDAPYIELDNIEKCVWHKKNELFLDSQAIEFLENIAKTKDKLDASLLPAAFNQLISKSAMLDIYQYMLNNPYVVAQLTRGEGFRISKEFSTLIRTLNIVRDPNGDYMLMLETKRKLADGSKDGTRMIGKGTFGTVKPAWRIDCFAPEEWVNKVSKGESAQEADYEALFSQKLINSHELGQDKADTLNVTLLGELFTSKDVVKRSQYSKRAIGDLKQVIDNPNIILSPADKTRITQNILEGIALMHAQGKVHQDIKLPNVFIYRDERGYYAKIADFGISYDPQSPLHKPSLASGGYESPEIVLANEAPDAAYHGYYHESAFIAQHSYGYKINRNNMNRAPTSAEALNFREPHPANDMWALGILLFELNHGHLPRLGYSQDELKIQNDPLLRGLLAIKREDRISCVDAIKLSTINLPEQSAPLLFGTMNSHMSAPSTAITSMTTEAIDYSECKNLLIYNFLELAKLSEPTGRQERDKFIKTLEKLRTADPILFNFVLEGQSIGDLKRIIESLNRYTTLSLSTSTLEVKIYPHLIRCIDNAIENRHSVLLNESEHQQHCQSAKTKGIEHIDLKLDKDKRGKLEF</sequence>
<dbReference type="PANTHER" id="PTHR24346">
    <property type="entry name" value="MAP/MICROTUBULE AFFINITY-REGULATING KINASE"/>
    <property type="match status" value="1"/>
</dbReference>
<protein>
    <submittedName>
        <fullName evidence="4 5">Protein kinase</fullName>
    </submittedName>
</protein>
<keyword evidence="4" id="KW-0418">Kinase</keyword>
<proteinExistence type="predicted"/>
<organism evidence="4">
    <name type="scientific">Candidatus Berkiella cookevillensis</name>
    <dbReference type="NCBI Taxonomy" id="437022"/>
    <lineage>
        <taxon>Bacteria</taxon>
        <taxon>Pseudomonadati</taxon>
        <taxon>Pseudomonadota</taxon>
        <taxon>Gammaproteobacteria</taxon>
        <taxon>Candidatus Berkiellales</taxon>
        <taxon>Candidatus Berkiellaceae</taxon>
        <taxon>Candidatus Berkiella</taxon>
    </lineage>
</organism>
<keyword evidence="6" id="KW-1185">Reference proteome</keyword>